<dbReference type="Proteomes" id="UP001162131">
    <property type="component" value="Unassembled WGS sequence"/>
</dbReference>
<evidence type="ECO:0000256" key="2">
    <source>
        <dbReference type="SAM" id="MobiDB-lite"/>
    </source>
</evidence>
<sequence>MSENPTEESYLTQSSYRDYLEYKQLKLERDALLRKNHFYIDKLSEMEVKITELENDKELLQEKYKEMKKILIKYESKALDENEEIEDLKEEYKILKKENLHLRREVIPKLETQLEDEQHMRLQIEPQIEQVVAENEELSKKFNYCENLIENIYKTNNVQIIQKVIANAVKELNLNFVVEDQFLSSSRLNSSRSNSAIGGRAYQRTPKKRKSRSNTPRSRSGGRSTRPNTPSSKSTHSSRCVEYIPSFMRVRKKSKRRVSEKLNRDQEMEGWPDNMISPDSEP</sequence>
<protein>
    <submittedName>
        <fullName evidence="3">Uncharacterized protein</fullName>
    </submittedName>
</protein>
<feature type="compositionally biased region" description="Basic and acidic residues" evidence="2">
    <location>
        <begin position="257"/>
        <end position="267"/>
    </location>
</feature>
<dbReference type="EMBL" id="CAJZBQ010000055">
    <property type="protein sequence ID" value="CAG9332614.1"/>
    <property type="molecule type" value="Genomic_DNA"/>
</dbReference>
<feature type="region of interest" description="Disordered" evidence="2">
    <location>
        <begin position="188"/>
        <end position="282"/>
    </location>
</feature>
<keyword evidence="1" id="KW-0175">Coiled coil</keyword>
<evidence type="ECO:0000313" key="4">
    <source>
        <dbReference type="Proteomes" id="UP001162131"/>
    </source>
</evidence>
<name>A0AAU9JY50_9CILI</name>
<keyword evidence="4" id="KW-1185">Reference proteome</keyword>
<proteinExistence type="predicted"/>
<evidence type="ECO:0000256" key="1">
    <source>
        <dbReference type="SAM" id="Coils"/>
    </source>
</evidence>
<feature type="compositionally biased region" description="Low complexity" evidence="2">
    <location>
        <begin position="213"/>
        <end position="228"/>
    </location>
</feature>
<comment type="caution">
    <text evidence="3">The sequence shown here is derived from an EMBL/GenBank/DDBJ whole genome shotgun (WGS) entry which is preliminary data.</text>
</comment>
<reference evidence="3" key="1">
    <citation type="submission" date="2021-09" db="EMBL/GenBank/DDBJ databases">
        <authorList>
            <consortium name="AG Swart"/>
            <person name="Singh M."/>
            <person name="Singh A."/>
            <person name="Seah K."/>
            <person name="Emmerich C."/>
        </authorList>
    </citation>
    <scope>NUCLEOTIDE SEQUENCE</scope>
    <source>
        <strain evidence="3">ATCC30299</strain>
    </source>
</reference>
<feature type="compositionally biased region" description="Polar residues" evidence="2">
    <location>
        <begin position="229"/>
        <end position="238"/>
    </location>
</feature>
<feature type="coiled-coil region" evidence="1">
    <location>
        <begin position="36"/>
        <end position="105"/>
    </location>
</feature>
<evidence type="ECO:0000313" key="3">
    <source>
        <dbReference type="EMBL" id="CAG9332614.1"/>
    </source>
</evidence>
<organism evidence="3 4">
    <name type="scientific">Blepharisma stoltei</name>
    <dbReference type="NCBI Taxonomy" id="1481888"/>
    <lineage>
        <taxon>Eukaryota</taxon>
        <taxon>Sar</taxon>
        <taxon>Alveolata</taxon>
        <taxon>Ciliophora</taxon>
        <taxon>Postciliodesmatophora</taxon>
        <taxon>Heterotrichea</taxon>
        <taxon>Heterotrichida</taxon>
        <taxon>Blepharismidae</taxon>
        <taxon>Blepharisma</taxon>
    </lineage>
</organism>
<gene>
    <name evidence="3" type="ORF">BSTOLATCC_MIC56907</name>
</gene>
<dbReference type="AlphaFoldDB" id="A0AAU9JY50"/>
<accession>A0AAU9JY50</accession>